<gene>
    <name evidence="2" type="ORF">RM717_16480</name>
</gene>
<dbReference type="RefSeq" id="WP_311600451.1">
    <property type="nucleotide sequence ID" value="NZ_JAVRFG010000019.1"/>
</dbReference>
<evidence type="ECO:0000313" key="2">
    <source>
        <dbReference type="EMBL" id="MDT0492107.1"/>
    </source>
</evidence>
<name>A0ABU2W2M5_9ACTN</name>
<dbReference type="Proteomes" id="UP001180556">
    <property type="component" value="Unassembled WGS sequence"/>
</dbReference>
<protein>
    <recommendedName>
        <fullName evidence="4">Lipoprotein</fullName>
    </recommendedName>
</protein>
<keyword evidence="3" id="KW-1185">Reference proteome</keyword>
<proteinExistence type="predicted"/>
<comment type="caution">
    <text evidence="2">The sequence shown here is derived from an EMBL/GenBank/DDBJ whole genome shotgun (WGS) entry which is preliminary data.</text>
</comment>
<feature type="signal peptide" evidence="1">
    <location>
        <begin position="1"/>
        <end position="23"/>
    </location>
</feature>
<evidence type="ECO:0000256" key="1">
    <source>
        <dbReference type="SAM" id="SignalP"/>
    </source>
</evidence>
<feature type="chain" id="PRO_5046117940" description="Lipoprotein" evidence="1">
    <location>
        <begin position="24"/>
        <end position="222"/>
    </location>
</feature>
<evidence type="ECO:0000313" key="3">
    <source>
        <dbReference type="Proteomes" id="UP001180556"/>
    </source>
</evidence>
<keyword evidence="1" id="KW-0732">Signal</keyword>
<sequence>MGEKRRGRALTAFLVVAVGASGAACGTDPESPPSPYVNAAEVCEGLFAGRLEGTVQAVAGGTVFHRDEGDGLGKVIEKVEEYYASGRSWSAKQKLCDVSIKGAFYNTGTEISFSIYAPSDVGDPRNPEGVRRFLLGREAVASARGAGLYFECVSPKLEGSERFPARIRGGLRKAKDRGRAVENLTANLTVLHAASLAVAKELECEGNGGLPEKLDPGMKPLS</sequence>
<dbReference type="EMBL" id="JAVRFG010000019">
    <property type="protein sequence ID" value="MDT0492107.1"/>
    <property type="molecule type" value="Genomic_DNA"/>
</dbReference>
<organism evidence="2 3">
    <name type="scientific">Streptomyces stephensoniae</name>
    <dbReference type="NCBI Taxonomy" id="3375367"/>
    <lineage>
        <taxon>Bacteria</taxon>
        <taxon>Bacillati</taxon>
        <taxon>Actinomycetota</taxon>
        <taxon>Actinomycetes</taxon>
        <taxon>Kitasatosporales</taxon>
        <taxon>Streptomycetaceae</taxon>
        <taxon>Streptomyces</taxon>
    </lineage>
</organism>
<evidence type="ECO:0008006" key="4">
    <source>
        <dbReference type="Google" id="ProtNLM"/>
    </source>
</evidence>
<dbReference type="PROSITE" id="PS51257">
    <property type="entry name" value="PROKAR_LIPOPROTEIN"/>
    <property type="match status" value="1"/>
</dbReference>
<reference evidence="3" key="1">
    <citation type="submission" date="2023-07" db="EMBL/GenBank/DDBJ databases">
        <title>30 novel species of actinomycetes from the DSMZ collection.</title>
        <authorList>
            <person name="Nouioui I."/>
        </authorList>
    </citation>
    <scope>NUCLEOTIDE SEQUENCE [LARGE SCALE GENOMIC DNA]</scope>
    <source>
        <strain evidence="3">DSM 40932</strain>
    </source>
</reference>
<accession>A0ABU2W2M5</accession>